<dbReference type="Pfam" id="PF00126">
    <property type="entry name" value="HTH_1"/>
    <property type="match status" value="1"/>
</dbReference>
<dbReference type="EMBL" id="MAUJ01000004">
    <property type="protein sequence ID" value="OCQ20914.1"/>
    <property type="molecule type" value="Genomic_DNA"/>
</dbReference>
<keyword evidence="3" id="KW-0238">DNA-binding</keyword>
<keyword evidence="4" id="KW-0804">Transcription</keyword>
<gene>
    <name evidence="6" type="ORF">A7985_14060</name>
</gene>
<comment type="similarity">
    <text evidence="1">Belongs to the LysR transcriptional regulatory family.</text>
</comment>
<sequence length="302" mass="33751">MNINWLDIKKLNYVVAVAEELSFSRAALRLHMSQPPLSQQIRLIENHLGMALFERSTRTVTLTVFGTLFVEKAKRVLAAHAELGECVSASKKGTELPLKIGCISLAFEALMSDGMALLQAHQPYLDLIIEEGTSAELISLCDAQQLHGAIIRAHAPDLSPLTLRHLKSEKYILACPKQWLLTASSASIQLLNGRPFIHYPKRVQPKLHEAIEQVFNDAQAQMNVVQEVKTKSTTLSLVAAGLGAAIVPESMRSKYQQQVDFIEIEEHLPSVDYYLYSADWEAHHGLEALYKVLRNTPKKFET</sequence>
<proteinExistence type="inferred from homology"/>
<accession>A0A1C0TPQ3</accession>
<protein>
    <recommendedName>
        <fullName evidence="5">HTH lysR-type domain-containing protein</fullName>
    </recommendedName>
</protein>
<comment type="caution">
    <text evidence="6">The sequence shown here is derived from an EMBL/GenBank/DDBJ whole genome shotgun (WGS) entry which is preliminary data.</text>
</comment>
<dbReference type="OrthoDB" id="9803735at2"/>
<dbReference type="FunFam" id="1.10.10.10:FF:000001">
    <property type="entry name" value="LysR family transcriptional regulator"/>
    <property type="match status" value="1"/>
</dbReference>
<dbReference type="InterPro" id="IPR036388">
    <property type="entry name" value="WH-like_DNA-bd_sf"/>
</dbReference>
<dbReference type="PRINTS" id="PR00039">
    <property type="entry name" value="HTHLYSR"/>
</dbReference>
<dbReference type="Gene3D" id="3.40.190.10">
    <property type="entry name" value="Periplasmic binding protein-like II"/>
    <property type="match status" value="2"/>
</dbReference>
<evidence type="ECO:0000256" key="4">
    <source>
        <dbReference type="ARBA" id="ARBA00023163"/>
    </source>
</evidence>
<name>A0A1C0TPQ3_9GAMM</name>
<dbReference type="SUPFAM" id="SSF53850">
    <property type="entry name" value="Periplasmic binding protein-like II"/>
    <property type="match status" value="1"/>
</dbReference>
<dbReference type="RefSeq" id="WP_065791110.1">
    <property type="nucleotide sequence ID" value="NZ_MAUJ01000004.1"/>
</dbReference>
<dbReference type="PROSITE" id="PS50931">
    <property type="entry name" value="HTH_LYSR"/>
    <property type="match status" value="1"/>
</dbReference>
<dbReference type="InterPro" id="IPR000847">
    <property type="entry name" value="LysR_HTH_N"/>
</dbReference>
<keyword evidence="2" id="KW-0805">Transcription regulation</keyword>
<evidence type="ECO:0000313" key="7">
    <source>
        <dbReference type="Proteomes" id="UP000093366"/>
    </source>
</evidence>
<evidence type="ECO:0000256" key="2">
    <source>
        <dbReference type="ARBA" id="ARBA00023015"/>
    </source>
</evidence>
<evidence type="ECO:0000259" key="5">
    <source>
        <dbReference type="PROSITE" id="PS50931"/>
    </source>
</evidence>
<dbReference type="GO" id="GO:0003700">
    <property type="term" value="F:DNA-binding transcription factor activity"/>
    <property type="evidence" value="ECO:0007669"/>
    <property type="project" value="InterPro"/>
</dbReference>
<evidence type="ECO:0000256" key="1">
    <source>
        <dbReference type="ARBA" id="ARBA00009437"/>
    </source>
</evidence>
<dbReference type="PANTHER" id="PTHR30346:SF0">
    <property type="entry name" value="HCA OPERON TRANSCRIPTIONAL ACTIVATOR HCAR"/>
    <property type="match status" value="1"/>
</dbReference>
<evidence type="ECO:0000313" key="6">
    <source>
        <dbReference type="EMBL" id="OCQ20914.1"/>
    </source>
</evidence>
<dbReference type="Proteomes" id="UP000093366">
    <property type="component" value="Unassembled WGS sequence"/>
</dbReference>
<feature type="domain" description="HTH lysR-type" evidence="5">
    <location>
        <begin position="6"/>
        <end position="63"/>
    </location>
</feature>
<dbReference type="CDD" id="cd08414">
    <property type="entry name" value="PBP2_LTTR_aromatics_like"/>
    <property type="match status" value="1"/>
</dbReference>
<dbReference type="GO" id="GO:0003677">
    <property type="term" value="F:DNA binding"/>
    <property type="evidence" value="ECO:0007669"/>
    <property type="project" value="UniProtKB-KW"/>
</dbReference>
<dbReference type="GO" id="GO:0032993">
    <property type="term" value="C:protein-DNA complex"/>
    <property type="evidence" value="ECO:0007669"/>
    <property type="project" value="TreeGrafter"/>
</dbReference>
<dbReference type="PANTHER" id="PTHR30346">
    <property type="entry name" value="TRANSCRIPTIONAL DUAL REGULATOR HCAR-RELATED"/>
    <property type="match status" value="1"/>
</dbReference>
<reference evidence="7" key="1">
    <citation type="submission" date="2016-07" db="EMBL/GenBank/DDBJ databases">
        <authorList>
            <person name="Florea S."/>
            <person name="Webb J.S."/>
            <person name="Jaromczyk J."/>
            <person name="Schardl C.L."/>
        </authorList>
    </citation>
    <scope>NUCLEOTIDE SEQUENCE [LARGE SCALE GENOMIC DNA]</scope>
    <source>
        <strain evidence="7">IPB1</strain>
    </source>
</reference>
<dbReference type="Pfam" id="PF03466">
    <property type="entry name" value="LysR_substrate"/>
    <property type="match status" value="1"/>
</dbReference>
<dbReference type="InterPro" id="IPR005119">
    <property type="entry name" value="LysR_subst-bd"/>
</dbReference>
<evidence type="ECO:0000256" key="3">
    <source>
        <dbReference type="ARBA" id="ARBA00023125"/>
    </source>
</evidence>
<dbReference type="SUPFAM" id="SSF46785">
    <property type="entry name" value="Winged helix' DNA-binding domain"/>
    <property type="match status" value="1"/>
</dbReference>
<dbReference type="InterPro" id="IPR036390">
    <property type="entry name" value="WH_DNA-bd_sf"/>
</dbReference>
<organism evidence="6 7">
    <name type="scientific">Pseudoalteromonas luteoviolacea</name>
    <dbReference type="NCBI Taxonomy" id="43657"/>
    <lineage>
        <taxon>Bacteria</taxon>
        <taxon>Pseudomonadati</taxon>
        <taxon>Pseudomonadota</taxon>
        <taxon>Gammaproteobacteria</taxon>
        <taxon>Alteromonadales</taxon>
        <taxon>Pseudoalteromonadaceae</taxon>
        <taxon>Pseudoalteromonas</taxon>
    </lineage>
</organism>
<dbReference type="Gene3D" id="1.10.10.10">
    <property type="entry name" value="Winged helix-like DNA-binding domain superfamily/Winged helix DNA-binding domain"/>
    <property type="match status" value="1"/>
</dbReference>
<dbReference type="AlphaFoldDB" id="A0A1C0TPQ3"/>